<dbReference type="InterPro" id="IPR043137">
    <property type="entry name" value="GGT_ssub_C"/>
</dbReference>
<sequence>MARILHAVAAERDRRLGDPRAAAVPVEAMLDPAHLATLGRERARAGRSGSPRGAARSGDTVAVVAQDPDGQAVSIVQSVFHAFGAGMLEARTGIIIHNRGALFSLDPGSANHLQPGKRPLHTLMPVMLSADSGRRAVAGTMGGRAQPQVHTHLLAGIVRGTSPTEVVGAPRWVVGGLDAGSVDDEIFVEGTVPAATRRALEGSGMALRDLPDLDEAVGHAQVITGEGATVEAAADPRSDGSARVG</sequence>
<proteinExistence type="predicted"/>
<reference evidence="1 2" key="1">
    <citation type="submission" date="2019-11" db="EMBL/GenBank/DDBJ databases">
        <title>Acidiferrimicrobium australis gen. nov., sp. nov., an acidophilic and obligately heterotrophic, member of the Actinobacteria that catalyses dissimilatory oxido- reduction of iron isolated from metal-rich acidic water in Chile.</title>
        <authorList>
            <person name="Gonzalez D."/>
            <person name="Huber K."/>
            <person name="Hedrich S."/>
            <person name="Rojas-Villalobos C."/>
            <person name="Quatrini R."/>
            <person name="Dinamarca M.A."/>
            <person name="Schwarz A."/>
            <person name="Canales C."/>
            <person name="Nancucheo I."/>
        </authorList>
    </citation>
    <scope>NUCLEOTIDE SEQUENCE [LARGE SCALE GENOMIC DNA]</scope>
    <source>
        <strain evidence="1 2">USS-CCA1</strain>
    </source>
</reference>
<evidence type="ECO:0000313" key="1">
    <source>
        <dbReference type="EMBL" id="MST34818.1"/>
    </source>
</evidence>
<dbReference type="PANTHER" id="PTHR43881">
    <property type="entry name" value="GAMMA-GLUTAMYLTRANSPEPTIDASE (AFU_ORTHOLOGUE AFUA_4G13580)"/>
    <property type="match status" value="1"/>
</dbReference>
<evidence type="ECO:0008006" key="3">
    <source>
        <dbReference type="Google" id="ProtNLM"/>
    </source>
</evidence>
<dbReference type="Gene3D" id="3.60.20.40">
    <property type="match status" value="1"/>
</dbReference>
<name>A0ABW9QYQ0_9ACTN</name>
<dbReference type="PRINTS" id="PR01210">
    <property type="entry name" value="GGTRANSPTASE"/>
</dbReference>
<protein>
    <recommendedName>
        <fullName evidence="3">Gamma-glutamyltranspeptidase</fullName>
    </recommendedName>
</protein>
<dbReference type="Pfam" id="PF01019">
    <property type="entry name" value="G_glu_transpept"/>
    <property type="match status" value="1"/>
</dbReference>
<organism evidence="1 2">
    <name type="scientific">Acidiferrimicrobium australe</name>
    <dbReference type="NCBI Taxonomy" id="2664430"/>
    <lineage>
        <taxon>Bacteria</taxon>
        <taxon>Bacillati</taxon>
        <taxon>Actinomycetota</taxon>
        <taxon>Acidimicrobiia</taxon>
        <taxon>Acidimicrobiales</taxon>
        <taxon>Acidimicrobiaceae</taxon>
        <taxon>Acidiferrimicrobium</taxon>
    </lineage>
</organism>
<gene>
    <name evidence="1" type="ORF">GHK86_19080</name>
</gene>
<dbReference type="Proteomes" id="UP000437736">
    <property type="component" value="Unassembled WGS sequence"/>
</dbReference>
<dbReference type="PANTHER" id="PTHR43881:SF1">
    <property type="entry name" value="GAMMA-GLUTAMYLTRANSPEPTIDASE (AFU_ORTHOLOGUE AFUA_4G13580)"/>
    <property type="match status" value="1"/>
</dbReference>
<accession>A0ABW9QYQ0</accession>
<comment type="caution">
    <text evidence="1">The sequence shown here is derived from an EMBL/GenBank/DDBJ whole genome shotgun (WGS) entry which is preliminary data.</text>
</comment>
<evidence type="ECO:0000313" key="2">
    <source>
        <dbReference type="Proteomes" id="UP000437736"/>
    </source>
</evidence>
<dbReference type="InterPro" id="IPR029055">
    <property type="entry name" value="Ntn_hydrolases_N"/>
</dbReference>
<keyword evidence="2" id="KW-1185">Reference proteome</keyword>
<dbReference type="InterPro" id="IPR052896">
    <property type="entry name" value="GGT-like_enzyme"/>
</dbReference>
<dbReference type="EMBL" id="WJHE01001233">
    <property type="protein sequence ID" value="MST34818.1"/>
    <property type="molecule type" value="Genomic_DNA"/>
</dbReference>
<dbReference type="SUPFAM" id="SSF56235">
    <property type="entry name" value="N-terminal nucleophile aminohydrolases (Ntn hydrolases)"/>
    <property type="match status" value="1"/>
</dbReference>